<evidence type="ECO:0000256" key="7">
    <source>
        <dbReference type="SAM" id="Phobius"/>
    </source>
</evidence>
<dbReference type="PANTHER" id="PTHR30489:SF0">
    <property type="entry name" value="LIPOPROTEIN-RELEASING SYSTEM TRANSMEMBRANE PROTEIN LOLE"/>
    <property type="match status" value="1"/>
</dbReference>
<evidence type="ECO:0000256" key="4">
    <source>
        <dbReference type="ARBA" id="ARBA00022692"/>
    </source>
</evidence>
<dbReference type="RefSeq" id="WP_125016859.1">
    <property type="nucleotide sequence ID" value="NZ_QWEZ01000002.1"/>
</dbReference>
<evidence type="ECO:0000259" key="8">
    <source>
        <dbReference type="Pfam" id="PF02687"/>
    </source>
</evidence>
<dbReference type="InterPro" id="IPR025857">
    <property type="entry name" value="MacB_PCD"/>
</dbReference>
<evidence type="ECO:0000313" key="11">
    <source>
        <dbReference type="Proteomes" id="UP000280792"/>
    </source>
</evidence>
<gene>
    <name evidence="10" type="ORF">D0544_13140</name>
</gene>
<name>A0A3P3VK91_9GAMM</name>
<comment type="subcellular location">
    <subcellularLocation>
        <location evidence="1">Cell membrane</location>
        <topology evidence="1">Multi-pass membrane protein</topology>
    </subcellularLocation>
</comment>
<comment type="caution">
    <text evidence="10">The sequence shown here is derived from an EMBL/GenBank/DDBJ whole genome shotgun (WGS) entry which is preliminary data.</text>
</comment>
<evidence type="ECO:0000256" key="5">
    <source>
        <dbReference type="ARBA" id="ARBA00022989"/>
    </source>
</evidence>
<organism evidence="10 11">
    <name type="scientific">Aestuariirhabdus litorea</name>
    <dbReference type="NCBI Taxonomy" id="2528527"/>
    <lineage>
        <taxon>Bacteria</taxon>
        <taxon>Pseudomonadati</taxon>
        <taxon>Pseudomonadota</taxon>
        <taxon>Gammaproteobacteria</taxon>
        <taxon>Oceanospirillales</taxon>
        <taxon>Aestuariirhabdaceae</taxon>
        <taxon>Aestuariirhabdus</taxon>
    </lineage>
</organism>
<feature type="transmembrane region" description="Helical" evidence="7">
    <location>
        <begin position="373"/>
        <end position="392"/>
    </location>
</feature>
<accession>A0A3P3VK91</accession>
<dbReference type="EMBL" id="QWEZ01000002">
    <property type="protein sequence ID" value="RRJ82794.1"/>
    <property type="molecule type" value="Genomic_DNA"/>
</dbReference>
<keyword evidence="11" id="KW-1185">Reference proteome</keyword>
<protein>
    <submittedName>
        <fullName evidence="10">ABC transporter permease</fullName>
    </submittedName>
</protein>
<keyword evidence="6 7" id="KW-0472">Membrane</keyword>
<dbReference type="PANTHER" id="PTHR30489">
    <property type="entry name" value="LIPOPROTEIN-RELEASING SYSTEM TRANSMEMBRANE PROTEIN LOLE"/>
    <property type="match status" value="1"/>
</dbReference>
<sequence length="406" mass="44694">MALLLTLAWRNLWRNYRRTLIMLVAIVLGVWAMIFMTALLRGMVAQMLESGIETLVDHVQVQDRQFSDDPSIEHRIEAPAGPLLERLGQADVRAWTTRVRVPAVVSSERESRGVTLVGVDPMAEAKLSFAAGSMIEGRWLERPDESGVVMGEELARQLQTRLGKRVVVMSQNPDNEIADRGVRVVGIYRATLQGVEQRYLFMGRETAQHLLGIEGSVSEIALQLQDPAGAEAVRDQLQALLPPAQLARSWQALDPYLATMLGVMDGFVLIWMLVVFLALSFGLVNTLVMALFERTRELGLMMALGLRPHRVLLQVLLEAILLLVLGLLLGNLLALASIRPLEAGIDISAVARGMEMMGAGSMLYPRLQLNDLVTANLVVVVLGVLASLLPAWRASRLRPLKALASH</sequence>
<dbReference type="Proteomes" id="UP000280792">
    <property type="component" value="Unassembled WGS sequence"/>
</dbReference>
<feature type="domain" description="MacB-like periplasmic core" evidence="9">
    <location>
        <begin position="19"/>
        <end position="240"/>
    </location>
</feature>
<evidence type="ECO:0000256" key="3">
    <source>
        <dbReference type="ARBA" id="ARBA00022475"/>
    </source>
</evidence>
<keyword evidence="4 7" id="KW-0812">Transmembrane</keyword>
<dbReference type="GO" id="GO:0098797">
    <property type="term" value="C:plasma membrane protein complex"/>
    <property type="evidence" value="ECO:0007669"/>
    <property type="project" value="TreeGrafter"/>
</dbReference>
<dbReference type="AlphaFoldDB" id="A0A3P3VK91"/>
<keyword evidence="5 7" id="KW-1133">Transmembrane helix</keyword>
<evidence type="ECO:0000256" key="2">
    <source>
        <dbReference type="ARBA" id="ARBA00005236"/>
    </source>
</evidence>
<dbReference type="Pfam" id="PF12704">
    <property type="entry name" value="MacB_PCD"/>
    <property type="match status" value="1"/>
</dbReference>
<feature type="transmembrane region" description="Helical" evidence="7">
    <location>
        <begin position="20"/>
        <end position="40"/>
    </location>
</feature>
<evidence type="ECO:0000313" key="10">
    <source>
        <dbReference type="EMBL" id="RRJ82794.1"/>
    </source>
</evidence>
<dbReference type="GO" id="GO:0044874">
    <property type="term" value="P:lipoprotein localization to outer membrane"/>
    <property type="evidence" value="ECO:0007669"/>
    <property type="project" value="TreeGrafter"/>
</dbReference>
<proteinExistence type="inferred from homology"/>
<reference evidence="10 11" key="2">
    <citation type="submission" date="2018-12" db="EMBL/GenBank/DDBJ databases">
        <title>Simiduia agarivorans gen. nov., sp. nov., a marine, agarolytic bacterium isolated from shallow coastal water from Keelung, Taiwan.</title>
        <authorList>
            <person name="Shieh W.Y."/>
        </authorList>
    </citation>
    <scope>NUCLEOTIDE SEQUENCE [LARGE SCALE GENOMIC DNA]</scope>
    <source>
        <strain evidence="10 11">GTF-13</strain>
    </source>
</reference>
<feature type="transmembrane region" description="Helical" evidence="7">
    <location>
        <begin position="267"/>
        <end position="292"/>
    </location>
</feature>
<keyword evidence="3" id="KW-1003">Cell membrane</keyword>
<evidence type="ECO:0000256" key="1">
    <source>
        <dbReference type="ARBA" id="ARBA00004651"/>
    </source>
</evidence>
<feature type="transmembrane region" description="Helical" evidence="7">
    <location>
        <begin position="312"/>
        <end position="337"/>
    </location>
</feature>
<evidence type="ECO:0000256" key="6">
    <source>
        <dbReference type="ARBA" id="ARBA00023136"/>
    </source>
</evidence>
<reference evidence="10 11" key="1">
    <citation type="submission" date="2018-08" db="EMBL/GenBank/DDBJ databases">
        <authorList>
            <person name="Khan S.A."/>
        </authorList>
    </citation>
    <scope>NUCLEOTIDE SEQUENCE [LARGE SCALE GENOMIC DNA]</scope>
    <source>
        <strain evidence="10 11">GTF-13</strain>
    </source>
</reference>
<evidence type="ECO:0000259" key="9">
    <source>
        <dbReference type="Pfam" id="PF12704"/>
    </source>
</evidence>
<dbReference type="InterPro" id="IPR003838">
    <property type="entry name" value="ABC3_permease_C"/>
</dbReference>
<comment type="similarity">
    <text evidence="2">Belongs to the ABC-4 integral membrane protein family. LolC/E subfamily.</text>
</comment>
<dbReference type="InterPro" id="IPR051447">
    <property type="entry name" value="Lipoprotein-release_system"/>
</dbReference>
<feature type="domain" description="ABC3 transporter permease C-terminal" evidence="8">
    <location>
        <begin position="272"/>
        <end position="397"/>
    </location>
</feature>
<dbReference type="Pfam" id="PF02687">
    <property type="entry name" value="FtsX"/>
    <property type="match status" value="1"/>
</dbReference>